<comment type="caution">
    <text evidence="2">The sequence shown here is derived from an EMBL/GenBank/DDBJ whole genome shotgun (WGS) entry which is preliminary data.</text>
</comment>
<proteinExistence type="predicted"/>
<dbReference type="InterPro" id="IPR007712">
    <property type="entry name" value="RelE/ParE_toxin"/>
</dbReference>
<sequence>MKVCYTDQARTDVESAFAWYELQQKGLGLQFLFHLETAIEQILEFPETGAPIHGPLRRKLIRKFPFSVFYSTEKKLLVIHAVFDNRKDPKKRPDSESAGD</sequence>
<dbReference type="Gene3D" id="3.30.2310.20">
    <property type="entry name" value="RelE-like"/>
    <property type="match status" value="1"/>
</dbReference>
<accession>A0A2K2HD86</accession>
<evidence type="ECO:0000313" key="2">
    <source>
        <dbReference type="EMBL" id="PNU21213.1"/>
    </source>
</evidence>
<keyword evidence="1" id="KW-1277">Toxin-antitoxin system</keyword>
<gene>
    <name evidence="2" type="ORF">C2E25_02630</name>
</gene>
<dbReference type="AlphaFoldDB" id="A0A2K2HD86"/>
<evidence type="ECO:0000313" key="3">
    <source>
        <dbReference type="Proteomes" id="UP000236340"/>
    </source>
</evidence>
<dbReference type="EMBL" id="PPFX01000004">
    <property type="protein sequence ID" value="PNU21213.1"/>
    <property type="molecule type" value="Genomic_DNA"/>
</dbReference>
<reference evidence="2 3" key="1">
    <citation type="journal article" date="2018" name="Genome Announc.">
        <title>Genome Sequence of Geothermobacter sp. HR-1 Iron Reducer from the Loihi Seamount.</title>
        <authorList>
            <person name="Smith H."/>
            <person name="Abuyen K."/>
            <person name="Tremblay J."/>
            <person name="Savalia P."/>
            <person name="Perez-Rodriguez I."/>
            <person name="Emerson D."/>
            <person name="Tully B."/>
            <person name="Amend J."/>
        </authorList>
    </citation>
    <scope>NUCLEOTIDE SEQUENCE [LARGE SCALE GENOMIC DNA]</scope>
    <source>
        <strain evidence="2 3">HR-1</strain>
    </source>
</reference>
<evidence type="ECO:0000256" key="1">
    <source>
        <dbReference type="ARBA" id="ARBA00022649"/>
    </source>
</evidence>
<dbReference type="OrthoDB" id="199685at2"/>
<name>A0A2K2HD86_9BACT</name>
<protein>
    <submittedName>
        <fullName evidence="2">Recombinase</fullName>
    </submittedName>
</protein>
<dbReference type="Pfam" id="PF05016">
    <property type="entry name" value="ParE_toxin"/>
    <property type="match status" value="1"/>
</dbReference>
<dbReference type="Proteomes" id="UP000236340">
    <property type="component" value="Unassembled WGS sequence"/>
</dbReference>
<dbReference type="InterPro" id="IPR035093">
    <property type="entry name" value="RelE/ParE_toxin_dom_sf"/>
</dbReference>
<dbReference type="RefSeq" id="WP_103114246.1">
    <property type="nucleotide sequence ID" value="NZ_PPFX01000004.1"/>
</dbReference>
<organism evidence="2 3">
    <name type="scientific">Geothermobacter hydrogeniphilus</name>
    <dbReference type="NCBI Taxonomy" id="1969733"/>
    <lineage>
        <taxon>Bacteria</taxon>
        <taxon>Pseudomonadati</taxon>
        <taxon>Thermodesulfobacteriota</taxon>
        <taxon>Desulfuromonadia</taxon>
        <taxon>Desulfuromonadales</taxon>
        <taxon>Geothermobacteraceae</taxon>
        <taxon>Geothermobacter</taxon>
    </lineage>
</organism>